<feature type="transmembrane region" description="Helical" evidence="1">
    <location>
        <begin position="310"/>
        <end position="327"/>
    </location>
</feature>
<feature type="transmembrane region" description="Helical" evidence="1">
    <location>
        <begin position="118"/>
        <end position="133"/>
    </location>
</feature>
<feature type="transmembrane region" description="Helical" evidence="1">
    <location>
        <begin position="278"/>
        <end position="298"/>
    </location>
</feature>
<keyword evidence="1" id="KW-0812">Transmembrane</keyword>
<organism evidence="2 3">
    <name type="scientific">Candidatus Yanofskybacteria bacterium RIFCSPHIGHO2_02_FULL_43_22</name>
    <dbReference type="NCBI Taxonomy" id="1802681"/>
    <lineage>
        <taxon>Bacteria</taxon>
        <taxon>Candidatus Yanofskyibacteriota</taxon>
    </lineage>
</organism>
<feature type="transmembrane region" description="Helical" evidence="1">
    <location>
        <begin position="140"/>
        <end position="157"/>
    </location>
</feature>
<feature type="transmembrane region" description="Helical" evidence="1">
    <location>
        <begin position="379"/>
        <end position="397"/>
    </location>
</feature>
<proteinExistence type="predicted"/>
<feature type="transmembrane region" description="Helical" evidence="1">
    <location>
        <begin position="7"/>
        <end position="27"/>
    </location>
</feature>
<keyword evidence="1" id="KW-0472">Membrane</keyword>
<protein>
    <recommendedName>
        <fullName evidence="4">Glycosyltransferase RgtA/B/C/D-like domain-containing protein</fullName>
    </recommendedName>
</protein>
<evidence type="ECO:0000313" key="2">
    <source>
        <dbReference type="EMBL" id="OGN15207.1"/>
    </source>
</evidence>
<comment type="caution">
    <text evidence="2">The sequence shown here is derived from an EMBL/GenBank/DDBJ whole genome shotgun (WGS) entry which is preliminary data.</text>
</comment>
<dbReference type="Proteomes" id="UP000176581">
    <property type="component" value="Unassembled WGS sequence"/>
</dbReference>
<keyword evidence="1" id="KW-1133">Transmembrane helix</keyword>
<accession>A0A1F8FPW7</accession>
<dbReference type="EMBL" id="MGJV01000014">
    <property type="protein sequence ID" value="OGN15207.1"/>
    <property type="molecule type" value="Genomic_DNA"/>
</dbReference>
<feature type="transmembrane region" description="Helical" evidence="1">
    <location>
        <begin position="354"/>
        <end position="373"/>
    </location>
</feature>
<gene>
    <name evidence="2" type="ORF">A3J47_03525</name>
</gene>
<evidence type="ECO:0000313" key="3">
    <source>
        <dbReference type="Proteomes" id="UP000176581"/>
    </source>
</evidence>
<sequence>MLSIESKVIIFVIICMAVYFIIATPIMNDDGFHYEGFAESLAHGKLDFKSFYGFQGLSFFAVPIFWLTSSIPSWQAGSDISIIIASMIFSLLSAPLAYLVGRDFYSRAGLPAEVSAKAGFYFLILFLLTPYPYTTMMRGFQEAALLFFILLIIYASIQKKIWAPVAWAVGGIVKPFALTLFPLFIKDFLPKRLLRFNLMLRLNLNMRVVWLFVALTIGGAYLGASYYQTGHLINNAAINSYQGNFDAGNPPPLTESFTAGVKGFLRVGANLLLHFRKIMISPFVIILGALALLVPLRLNLNMRFNLMRKEIVLAIVLNFLLVGSLTFSFSKYLLPMTTLFALASVSYLLKYRWLMWLVLLDSFFVFLPIWNYFGNSFWPNIYIYLLPFWAAIVLFLLSEWKKFQLWINDLRSRLSTGKFN</sequence>
<name>A0A1F8FPW7_9BACT</name>
<feature type="transmembrane region" description="Helical" evidence="1">
    <location>
        <begin position="50"/>
        <end position="68"/>
    </location>
</feature>
<evidence type="ECO:0000256" key="1">
    <source>
        <dbReference type="SAM" id="Phobius"/>
    </source>
</evidence>
<evidence type="ECO:0008006" key="4">
    <source>
        <dbReference type="Google" id="ProtNLM"/>
    </source>
</evidence>
<dbReference type="AlphaFoldDB" id="A0A1F8FPW7"/>
<feature type="transmembrane region" description="Helical" evidence="1">
    <location>
        <begin position="206"/>
        <end position="227"/>
    </location>
</feature>
<feature type="transmembrane region" description="Helical" evidence="1">
    <location>
        <begin position="80"/>
        <end position="98"/>
    </location>
</feature>
<feature type="transmembrane region" description="Helical" evidence="1">
    <location>
        <begin position="163"/>
        <end position="185"/>
    </location>
</feature>
<reference evidence="2 3" key="1">
    <citation type="journal article" date="2016" name="Nat. Commun.">
        <title>Thousands of microbial genomes shed light on interconnected biogeochemical processes in an aquifer system.</title>
        <authorList>
            <person name="Anantharaman K."/>
            <person name="Brown C.T."/>
            <person name="Hug L.A."/>
            <person name="Sharon I."/>
            <person name="Castelle C.J."/>
            <person name="Probst A.J."/>
            <person name="Thomas B.C."/>
            <person name="Singh A."/>
            <person name="Wilkins M.J."/>
            <person name="Karaoz U."/>
            <person name="Brodie E.L."/>
            <person name="Williams K.H."/>
            <person name="Hubbard S.S."/>
            <person name="Banfield J.F."/>
        </authorList>
    </citation>
    <scope>NUCLEOTIDE SEQUENCE [LARGE SCALE GENOMIC DNA]</scope>
</reference>